<dbReference type="PATRIC" id="fig|1288963.3.peg.4555"/>
<proteinExistence type="predicted"/>
<protein>
    <recommendedName>
        <fullName evidence="4">RES domain-containing protein</fullName>
    </recommendedName>
</protein>
<evidence type="ECO:0000313" key="2">
    <source>
        <dbReference type="EMBL" id="EON74971.1"/>
    </source>
</evidence>
<feature type="region of interest" description="Disordered" evidence="1">
    <location>
        <begin position="1"/>
        <end position="23"/>
    </location>
</feature>
<reference evidence="2 3" key="1">
    <citation type="submission" date="2013-02" db="EMBL/GenBank/DDBJ databases">
        <title>A novel strain isolated from Lonar lake, Maharashtra, India.</title>
        <authorList>
            <person name="Singh A."/>
        </authorList>
    </citation>
    <scope>NUCLEOTIDE SEQUENCE [LARGE SCALE GENOMIC DNA]</scope>
    <source>
        <strain evidence="2 3">AK24</strain>
    </source>
</reference>
<gene>
    <name evidence="2" type="ORF">ADIS_4566</name>
</gene>
<organism evidence="2 3">
    <name type="scientific">Lunatimonas lonarensis</name>
    <dbReference type="NCBI Taxonomy" id="1232681"/>
    <lineage>
        <taxon>Bacteria</taxon>
        <taxon>Pseudomonadati</taxon>
        <taxon>Bacteroidota</taxon>
        <taxon>Cytophagia</taxon>
        <taxon>Cytophagales</taxon>
        <taxon>Cyclobacteriaceae</taxon>
    </lineage>
</organism>
<keyword evidence="3" id="KW-1185">Reference proteome</keyword>
<name>R7ZLJ5_9BACT</name>
<accession>R7ZLJ5</accession>
<sequence length="73" mass="8152">MSRNRALGEGWPDEGIQSRTEKNIDTTLKVPSCIVPSESPYLINPNHPDAKSITIVRSTPLSFDPRFKQTGKQ</sequence>
<evidence type="ECO:0008006" key="4">
    <source>
        <dbReference type="Google" id="ProtNLM"/>
    </source>
</evidence>
<evidence type="ECO:0000256" key="1">
    <source>
        <dbReference type="SAM" id="MobiDB-lite"/>
    </source>
</evidence>
<dbReference type="Proteomes" id="UP000013909">
    <property type="component" value="Unassembled WGS sequence"/>
</dbReference>
<comment type="caution">
    <text evidence="2">The sequence shown here is derived from an EMBL/GenBank/DDBJ whole genome shotgun (WGS) entry which is preliminary data.</text>
</comment>
<evidence type="ECO:0000313" key="3">
    <source>
        <dbReference type="Proteomes" id="UP000013909"/>
    </source>
</evidence>
<dbReference type="AlphaFoldDB" id="R7ZLJ5"/>
<dbReference type="EMBL" id="AQHR01000113">
    <property type="protein sequence ID" value="EON74971.1"/>
    <property type="molecule type" value="Genomic_DNA"/>
</dbReference>